<evidence type="ECO:0000313" key="7">
    <source>
        <dbReference type="EMBL" id="EFV00454.1"/>
    </source>
</evidence>
<dbReference type="InterPro" id="IPR012902">
    <property type="entry name" value="N_methyl_site"/>
</dbReference>
<keyword evidence="4 6" id="KW-1133">Transmembrane helix</keyword>
<proteinExistence type="predicted"/>
<dbReference type="Proteomes" id="UP000004754">
    <property type="component" value="Unassembled WGS sequence"/>
</dbReference>
<protein>
    <submittedName>
        <fullName evidence="7">Prepilin-type cleavage/methylation N-terminal domain protein</fullName>
    </submittedName>
</protein>
<evidence type="ECO:0000256" key="1">
    <source>
        <dbReference type="ARBA" id="ARBA00004167"/>
    </source>
</evidence>
<dbReference type="GO" id="GO:0015628">
    <property type="term" value="P:protein secretion by the type II secretion system"/>
    <property type="evidence" value="ECO:0007669"/>
    <property type="project" value="InterPro"/>
</dbReference>
<dbReference type="InterPro" id="IPR000983">
    <property type="entry name" value="Bac_GSPG_pilin"/>
</dbReference>
<dbReference type="EMBL" id="AEQN01000034">
    <property type="protein sequence ID" value="EFV00454.1"/>
    <property type="molecule type" value="Genomic_DNA"/>
</dbReference>
<evidence type="ECO:0000256" key="3">
    <source>
        <dbReference type="ARBA" id="ARBA00022692"/>
    </source>
</evidence>
<keyword evidence="5 6" id="KW-0472">Membrane</keyword>
<dbReference type="InterPro" id="IPR045584">
    <property type="entry name" value="Pilin-like"/>
</dbReference>
<dbReference type="PANTHER" id="PTHR30093">
    <property type="entry name" value="GENERAL SECRETION PATHWAY PROTEIN G"/>
    <property type="match status" value="1"/>
</dbReference>
<accession>E6MKB7</accession>
<comment type="subcellular location">
    <subcellularLocation>
        <location evidence="1">Membrane</location>
        <topology evidence="1">Single-pass membrane protein</topology>
    </subcellularLocation>
</comment>
<evidence type="ECO:0000256" key="5">
    <source>
        <dbReference type="ARBA" id="ARBA00023136"/>
    </source>
</evidence>
<dbReference type="SUPFAM" id="SSF54523">
    <property type="entry name" value="Pili subunits"/>
    <property type="match status" value="1"/>
</dbReference>
<dbReference type="PANTHER" id="PTHR30093:SF44">
    <property type="entry name" value="TYPE II SECRETION SYSTEM CORE PROTEIN G"/>
    <property type="match status" value="1"/>
</dbReference>
<keyword evidence="2" id="KW-0488">Methylation</keyword>
<evidence type="ECO:0000313" key="8">
    <source>
        <dbReference type="Proteomes" id="UP000004754"/>
    </source>
</evidence>
<sequence>MQFLISPSKCTDANEGFTLTEMIIVLVIIGLLAAVAVPIFSNILEDARKKTDEANMAAIETAVETYEAKTGHLPAVSAASGTNAAYVELITLLKKENYIRSKATQDLAAKEKGKIFVYNSASGEVALNRAP</sequence>
<dbReference type="GO" id="GO:0015627">
    <property type="term" value="C:type II protein secretion system complex"/>
    <property type="evidence" value="ECO:0007669"/>
    <property type="project" value="InterPro"/>
</dbReference>
<dbReference type="Gene3D" id="3.30.700.10">
    <property type="entry name" value="Glycoprotein, Type 4 Pilin"/>
    <property type="match status" value="1"/>
</dbReference>
<dbReference type="eggNOG" id="COG4537">
    <property type="taxonomic scope" value="Bacteria"/>
</dbReference>
<gene>
    <name evidence="7" type="ORF">HMP0721_2453</name>
</gene>
<dbReference type="PRINTS" id="PR00813">
    <property type="entry name" value="BCTERIALGSPG"/>
</dbReference>
<dbReference type="Pfam" id="PF07963">
    <property type="entry name" value="N_methyl"/>
    <property type="match status" value="1"/>
</dbReference>
<organism evidence="7 8">
    <name type="scientific">Pseudoramibacter alactolyticus ATCC 23263</name>
    <dbReference type="NCBI Taxonomy" id="887929"/>
    <lineage>
        <taxon>Bacteria</taxon>
        <taxon>Bacillati</taxon>
        <taxon>Bacillota</taxon>
        <taxon>Clostridia</taxon>
        <taxon>Eubacteriales</taxon>
        <taxon>Eubacteriaceae</taxon>
        <taxon>Pseudoramibacter</taxon>
    </lineage>
</organism>
<dbReference type="GO" id="GO:0016020">
    <property type="term" value="C:membrane"/>
    <property type="evidence" value="ECO:0007669"/>
    <property type="project" value="UniProtKB-SubCell"/>
</dbReference>
<feature type="transmembrane region" description="Helical" evidence="6">
    <location>
        <begin position="22"/>
        <end position="40"/>
    </location>
</feature>
<dbReference type="STRING" id="887929.HMP0721_2453"/>
<keyword evidence="8" id="KW-1185">Reference proteome</keyword>
<keyword evidence="3 6" id="KW-0812">Transmembrane</keyword>
<dbReference type="RefSeq" id="WP_006599874.1">
    <property type="nucleotide sequence ID" value="NZ_GL622359.1"/>
</dbReference>
<name>E6MKB7_9FIRM</name>
<evidence type="ECO:0000256" key="4">
    <source>
        <dbReference type="ARBA" id="ARBA00022989"/>
    </source>
</evidence>
<reference evidence="7 8" key="1">
    <citation type="submission" date="2010-12" db="EMBL/GenBank/DDBJ databases">
        <authorList>
            <person name="Muzny D."/>
            <person name="Qin X."/>
            <person name="Deng J."/>
            <person name="Jiang H."/>
            <person name="Liu Y."/>
            <person name="Qu J."/>
            <person name="Song X.-Z."/>
            <person name="Zhang L."/>
            <person name="Thornton R."/>
            <person name="Coyle M."/>
            <person name="Francisco L."/>
            <person name="Jackson L."/>
            <person name="Javaid M."/>
            <person name="Korchina V."/>
            <person name="Kovar C."/>
            <person name="Mata R."/>
            <person name="Mathew T."/>
            <person name="Ngo R."/>
            <person name="Nguyen L."/>
            <person name="Nguyen N."/>
            <person name="Okwuonu G."/>
            <person name="Ongeri F."/>
            <person name="Pham C."/>
            <person name="Simmons D."/>
            <person name="Wilczek-Boney K."/>
            <person name="Hale W."/>
            <person name="Jakkamsetti A."/>
            <person name="Pham P."/>
            <person name="Ruth R."/>
            <person name="San Lucas F."/>
            <person name="Warren J."/>
            <person name="Zhang J."/>
            <person name="Zhao Z."/>
            <person name="Zhou C."/>
            <person name="Zhu D."/>
            <person name="Lee S."/>
            <person name="Bess C."/>
            <person name="Blankenburg K."/>
            <person name="Forbes L."/>
            <person name="Fu Q."/>
            <person name="Gubbala S."/>
            <person name="Hirani K."/>
            <person name="Jayaseelan J.C."/>
            <person name="Lara F."/>
            <person name="Munidasa M."/>
            <person name="Palculict T."/>
            <person name="Patil S."/>
            <person name="Pu L.-L."/>
            <person name="Saada N."/>
            <person name="Tang L."/>
            <person name="Weissenberger G."/>
            <person name="Zhu Y."/>
            <person name="Hemphill L."/>
            <person name="Shang Y."/>
            <person name="Youmans B."/>
            <person name="Ayvaz T."/>
            <person name="Ross M."/>
            <person name="Santibanez J."/>
            <person name="Aqrawi P."/>
            <person name="Gross S."/>
            <person name="Joshi V."/>
            <person name="Fowler G."/>
            <person name="Nazareth L."/>
            <person name="Reid J."/>
            <person name="Worley K."/>
            <person name="Petrosino J."/>
            <person name="Highlander S."/>
            <person name="Gibbs R."/>
        </authorList>
    </citation>
    <scope>NUCLEOTIDE SEQUENCE [LARGE SCALE GENOMIC DNA]</scope>
    <source>
        <strain evidence="7 8">ATCC 23263</strain>
    </source>
</reference>
<evidence type="ECO:0000256" key="6">
    <source>
        <dbReference type="SAM" id="Phobius"/>
    </source>
</evidence>
<comment type="caution">
    <text evidence="7">The sequence shown here is derived from an EMBL/GenBank/DDBJ whole genome shotgun (WGS) entry which is preliminary data.</text>
</comment>
<dbReference type="NCBIfam" id="TIGR02532">
    <property type="entry name" value="IV_pilin_GFxxxE"/>
    <property type="match status" value="1"/>
</dbReference>
<evidence type="ECO:0000256" key="2">
    <source>
        <dbReference type="ARBA" id="ARBA00022481"/>
    </source>
</evidence>
<dbReference type="HOGENOM" id="CLU_1925742_0_0_9"/>
<dbReference type="AlphaFoldDB" id="E6MKB7"/>